<dbReference type="GO" id="GO:0000155">
    <property type="term" value="F:phosphorelay sensor kinase activity"/>
    <property type="evidence" value="ECO:0007669"/>
    <property type="project" value="InterPro"/>
</dbReference>
<keyword evidence="8" id="KW-0175">Coiled coil</keyword>
<dbReference type="InterPro" id="IPR036890">
    <property type="entry name" value="HATPase_C_sf"/>
</dbReference>
<dbReference type="PANTHER" id="PTHR45453">
    <property type="entry name" value="PHOSPHATE REGULON SENSOR PROTEIN PHOR"/>
    <property type="match status" value="1"/>
</dbReference>
<dbReference type="EC" id="2.7.13.3" evidence="2"/>
<dbReference type="GO" id="GO:0016036">
    <property type="term" value="P:cellular response to phosphate starvation"/>
    <property type="evidence" value="ECO:0007669"/>
    <property type="project" value="TreeGrafter"/>
</dbReference>
<dbReference type="SUPFAM" id="SSF55874">
    <property type="entry name" value="ATPase domain of HSP90 chaperone/DNA topoisomerase II/histidine kinase"/>
    <property type="match status" value="1"/>
</dbReference>
<evidence type="ECO:0000313" key="11">
    <source>
        <dbReference type="Proteomes" id="UP000650524"/>
    </source>
</evidence>
<dbReference type="Pfam" id="PF00989">
    <property type="entry name" value="PAS"/>
    <property type="match status" value="1"/>
</dbReference>
<accession>A0A8J6T8B4</accession>
<keyword evidence="7" id="KW-0472">Membrane</keyword>
<dbReference type="FunFam" id="3.30.565.10:FF:000006">
    <property type="entry name" value="Sensor histidine kinase WalK"/>
    <property type="match status" value="1"/>
</dbReference>
<dbReference type="InterPro" id="IPR000014">
    <property type="entry name" value="PAS"/>
</dbReference>
<dbReference type="InterPro" id="IPR013767">
    <property type="entry name" value="PAS_fold"/>
</dbReference>
<dbReference type="InterPro" id="IPR003594">
    <property type="entry name" value="HATPase_dom"/>
</dbReference>
<proteinExistence type="predicted"/>
<dbReference type="CDD" id="cd00130">
    <property type="entry name" value="PAS"/>
    <property type="match status" value="1"/>
</dbReference>
<comment type="caution">
    <text evidence="10">The sequence shown here is derived from an EMBL/GenBank/DDBJ whole genome shotgun (WGS) entry which is preliminary data.</text>
</comment>
<dbReference type="Gene3D" id="3.30.450.20">
    <property type="entry name" value="PAS domain"/>
    <property type="match status" value="1"/>
</dbReference>
<dbReference type="EMBL" id="JACNJD010000264">
    <property type="protein sequence ID" value="MBC8178209.1"/>
    <property type="molecule type" value="Genomic_DNA"/>
</dbReference>
<dbReference type="InterPro" id="IPR036097">
    <property type="entry name" value="HisK_dim/P_sf"/>
</dbReference>
<dbReference type="PROSITE" id="PS50109">
    <property type="entry name" value="HIS_KIN"/>
    <property type="match status" value="1"/>
</dbReference>
<dbReference type="Pfam" id="PF00512">
    <property type="entry name" value="HisKA"/>
    <property type="match status" value="1"/>
</dbReference>
<dbReference type="SUPFAM" id="SSF55785">
    <property type="entry name" value="PYP-like sensor domain (PAS domain)"/>
    <property type="match status" value="1"/>
</dbReference>
<dbReference type="SUPFAM" id="SSF47384">
    <property type="entry name" value="Homodimeric domain of signal transducing histidine kinase"/>
    <property type="match status" value="1"/>
</dbReference>
<evidence type="ECO:0000256" key="1">
    <source>
        <dbReference type="ARBA" id="ARBA00000085"/>
    </source>
</evidence>
<keyword evidence="6" id="KW-0902">Two-component regulatory system</keyword>
<dbReference type="InterPro" id="IPR035965">
    <property type="entry name" value="PAS-like_dom_sf"/>
</dbReference>
<dbReference type="NCBIfam" id="TIGR00229">
    <property type="entry name" value="sensory_box"/>
    <property type="match status" value="1"/>
</dbReference>
<evidence type="ECO:0000313" key="10">
    <source>
        <dbReference type="EMBL" id="MBC8178209.1"/>
    </source>
</evidence>
<dbReference type="SMART" id="SM00091">
    <property type="entry name" value="PAS"/>
    <property type="match status" value="1"/>
</dbReference>
<protein>
    <recommendedName>
        <fullName evidence="2">histidine kinase</fullName>
        <ecNumber evidence="2">2.7.13.3</ecNumber>
    </recommendedName>
</protein>
<name>A0A8J6T8B4_9DELT</name>
<dbReference type="InterPro" id="IPR004358">
    <property type="entry name" value="Sig_transdc_His_kin-like_C"/>
</dbReference>
<dbReference type="PANTHER" id="PTHR45453:SF1">
    <property type="entry name" value="PHOSPHATE REGULON SENSOR PROTEIN PHOR"/>
    <property type="match status" value="1"/>
</dbReference>
<evidence type="ECO:0000256" key="7">
    <source>
        <dbReference type="ARBA" id="ARBA00023136"/>
    </source>
</evidence>
<dbReference type="AlphaFoldDB" id="A0A8J6T8B4"/>
<dbReference type="Pfam" id="PF02518">
    <property type="entry name" value="HATPase_c"/>
    <property type="match status" value="1"/>
</dbReference>
<dbReference type="InterPro" id="IPR005467">
    <property type="entry name" value="His_kinase_dom"/>
</dbReference>
<dbReference type="CDD" id="cd00075">
    <property type="entry name" value="HATPase"/>
    <property type="match status" value="1"/>
</dbReference>
<dbReference type="FunFam" id="1.10.287.130:FF:000001">
    <property type="entry name" value="Two-component sensor histidine kinase"/>
    <property type="match status" value="1"/>
</dbReference>
<evidence type="ECO:0000256" key="3">
    <source>
        <dbReference type="ARBA" id="ARBA00022553"/>
    </source>
</evidence>
<gene>
    <name evidence="10" type="ORF">H8E19_12460</name>
</gene>
<dbReference type="Gene3D" id="3.30.565.10">
    <property type="entry name" value="Histidine kinase-like ATPase, C-terminal domain"/>
    <property type="match status" value="1"/>
</dbReference>
<dbReference type="GO" id="GO:0006355">
    <property type="term" value="P:regulation of DNA-templated transcription"/>
    <property type="evidence" value="ECO:0007669"/>
    <property type="project" value="InterPro"/>
</dbReference>
<feature type="domain" description="Histidine kinase" evidence="9">
    <location>
        <begin position="167"/>
        <end position="386"/>
    </location>
</feature>
<evidence type="ECO:0000256" key="4">
    <source>
        <dbReference type="ARBA" id="ARBA00022679"/>
    </source>
</evidence>
<evidence type="ECO:0000256" key="6">
    <source>
        <dbReference type="ARBA" id="ARBA00023012"/>
    </source>
</evidence>
<dbReference type="CDD" id="cd00082">
    <property type="entry name" value="HisKA"/>
    <property type="match status" value="1"/>
</dbReference>
<dbReference type="InterPro" id="IPR003661">
    <property type="entry name" value="HisK_dim/P_dom"/>
</dbReference>
<dbReference type="GO" id="GO:0004721">
    <property type="term" value="F:phosphoprotein phosphatase activity"/>
    <property type="evidence" value="ECO:0007669"/>
    <property type="project" value="TreeGrafter"/>
</dbReference>
<evidence type="ECO:0000256" key="8">
    <source>
        <dbReference type="SAM" id="Coils"/>
    </source>
</evidence>
<dbReference type="SMART" id="SM00387">
    <property type="entry name" value="HATPase_c"/>
    <property type="match status" value="1"/>
</dbReference>
<dbReference type="PRINTS" id="PR00344">
    <property type="entry name" value="BCTRLSENSOR"/>
</dbReference>
<evidence type="ECO:0000256" key="5">
    <source>
        <dbReference type="ARBA" id="ARBA00022777"/>
    </source>
</evidence>
<dbReference type="SMART" id="SM00388">
    <property type="entry name" value="HisKA"/>
    <property type="match status" value="1"/>
</dbReference>
<keyword evidence="3" id="KW-0597">Phosphoprotein</keyword>
<sequence length="388" mass="42656">MNESPQAGENHINDKGLVEKQALKYAKDLALIYQEEKARRKDLEAAHEKMRAVVDSMTDGMLAVDNDFAIIEANRVASQLLETKPAGLEGTKLFEVMDLPELKERLFRLKETSGSKDSVELEMSSPSRQVLRIDVSTLGGNKGYVLVLHDITSEKRVENLKNEFLAILSHELRTPLNGILGFTELLSDELAGQLEDDQAEYLQMITESGNRMANTVEELLNFAQVQSQGPESLDEMVMIGNVIKDALYSLKDLSEKNGISLELEKETEGPVVVGSTTMLKDLIFNIIENAIVFGKQGGQVSVQIDDKGEECQISVSDDGPGIAADELENVFKSFYQVEEHVTRTHEGLGLGLALAKHIAELHGGSIRLESELAKRTTCFVKLPKAGGG</sequence>
<dbReference type="InterPro" id="IPR050351">
    <property type="entry name" value="BphY/WalK/GraS-like"/>
</dbReference>
<dbReference type="GO" id="GO:0005886">
    <property type="term" value="C:plasma membrane"/>
    <property type="evidence" value="ECO:0007669"/>
    <property type="project" value="TreeGrafter"/>
</dbReference>
<keyword evidence="5" id="KW-0418">Kinase</keyword>
<feature type="coiled-coil region" evidence="8">
    <location>
        <begin position="26"/>
        <end position="53"/>
    </location>
</feature>
<dbReference type="Proteomes" id="UP000650524">
    <property type="component" value="Unassembled WGS sequence"/>
</dbReference>
<comment type="catalytic activity">
    <reaction evidence="1">
        <text>ATP + protein L-histidine = ADP + protein N-phospho-L-histidine.</text>
        <dbReference type="EC" id="2.7.13.3"/>
    </reaction>
</comment>
<organism evidence="10 11">
    <name type="scientific">Candidatus Desulfacyla euxinica</name>
    <dbReference type="NCBI Taxonomy" id="2841693"/>
    <lineage>
        <taxon>Bacteria</taxon>
        <taxon>Deltaproteobacteria</taxon>
        <taxon>Candidatus Desulfacyla</taxon>
    </lineage>
</organism>
<reference evidence="10 11" key="1">
    <citation type="submission" date="2020-08" db="EMBL/GenBank/DDBJ databases">
        <title>Bridging the membrane lipid divide: bacteria of the FCB group superphylum have the potential to synthesize archaeal ether lipids.</title>
        <authorList>
            <person name="Villanueva L."/>
            <person name="Von Meijenfeldt F.A.B."/>
            <person name="Westbye A.B."/>
            <person name="Yadav S."/>
            <person name="Hopmans E.C."/>
            <person name="Dutilh B.E."/>
            <person name="Sinninghe Damste J.S."/>
        </authorList>
    </citation>
    <scope>NUCLEOTIDE SEQUENCE [LARGE SCALE GENOMIC DNA]</scope>
    <source>
        <strain evidence="10">NIOZ-UU27</strain>
    </source>
</reference>
<evidence type="ECO:0000256" key="2">
    <source>
        <dbReference type="ARBA" id="ARBA00012438"/>
    </source>
</evidence>
<dbReference type="Gene3D" id="1.10.287.130">
    <property type="match status" value="1"/>
</dbReference>
<keyword evidence="4" id="KW-0808">Transferase</keyword>
<evidence type="ECO:0000259" key="9">
    <source>
        <dbReference type="PROSITE" id="PS50109"/>
    </source>
</evidence>